<dbReference type="EMBL" id="FOIJ01000008">
    <property type="protein sequence ID" value="SEU16580.1"/>
    <property type="molecule type" value="Genomic_DNA"/>
</dbReference>
<dbReference type="InterPro" id="IPR025110">
    <property type="entry name" value="AMP-bd_C"/>
</dbReference>
<dbReference type="RefSeq" id="WP_093522057.1">
    <property type="nucleotide sequence ID" value="NZ_FOIJ01000008.1"/>
</dbReference>
<dbReference type="InterPro" id="IPR020845">
    <property type="entry name" value="AMP-binding_CS"/>
</dbReference>
<evidence type="ECO:0000256" key="1">
    <source>
        <dbReference type="ARBA" id="ARBA00006432"/>
    </source>
</evidence>
<dbReference type="Gene3D" id="3.40.50.12780">
    <property type="entry name" value="N-terminal domain of ligase-like"/>
    <property type="match status" value="1"/>
</dbReference>
<name>A0A1I0JZM0_9BACT</name>
<dbReference type="Pfam" id="PF00501">
    <property type="entry name" value="AMP-binding"/>
    <property type="match status" value="1"/>
</dbReference>
<dbReference type="PANTHER" id="PTHR43201">
    <property type="entry name" value="ACYL-COA SYNTHETASE"/>
    <property type="match status" value="1"/>
</dbReference>
<feature type="domain" description="AMP-dependent synthetase/ligase" evidence="3">
    <location>
        <begin position="29"/>
        <end position="399"/>
    </location>
</feature>
<dbReference type="InterPro" id="IPR000873">
    <property type="entry name" value="AMP-dep_synth/lig_dom"/>
</dbReference>
<keyword evidence="6" id="KW-1185">Reference proteome</keyword>
<dbReference type="GO" id="GO:0031956">
    <property type="term" value="F:medium-chain fatty acid-CoA ligase activity"/>
    <property type="evidence" value="ECO:0007669"/>
    <property type="project" value="TreeGrafter"/>
</dbReference>
<evidence type="ECO:0000313" key="5">
    <source>
        <dbReference type="EMBL" id="SEU16580.1"/>
    </source>
</evidence>
<dbReference type="SUPFAM" id="SSF56801">
    <property type="entry name" value="Acetyl-CoA synthetase-like"/>
    <property type="match status" value="1"/>
</dbReference>
<proteinExistence type="inferred from homology"/>
<evidence type="ECO:0000259" key="4">
    <source>
        <dbReference type="Pfam" id="PF13193"/>
    </source>
</evidence>
<dbReference type="InterPro" id="IPR042099">
    <property type="entry name" value="ANL_N_sf"/>
</dbReference>
<dbReference type="PROSITE" id="PS00455">
    <property type="entry name" value="AMP_BINDING"/>
    <property type="match status" value="1"/>
</dbReference>
<gene>
    <name evidence="5" type="ORF">SAMN05443639_108328</name>
</gene>
<keyword evidence="2" id="KW-0436">Ligase</keyword>
<feature type="domain" description="AMP-binding enzyme C-terminal" evidence="4">
    <location>
        <begin position="450"/>
        <end position="525"/>
    </location>
</feature>
<dbReference type="FunFam" id="3.30.300.30:FF:000008">
    <property type="entry name" value="2,3-dihydroxybenzoate-AMP ligase"/>
    <property type="match status" value="1"/>
</dbReference>
<comment type="similarity">
    <text evidence="1">Belongs to the ATP-dependent AMP-binding enzyme family.</text>
</comment>
<reference evidence="6" key="1">
    <citation type="submission" date="2016-10" db="EMBL/GenBank/DDBJ databases">
        <authorList>
            <person name="Varghese N."/>
            <person name="Submissions S."/>
        </authorList>
    </citation>
    <scope>NUCLEOTIDE SEQUENCE [LARGE SCALE GENOMIC DNA]</scope>
    <source>
        <strain evidence="6">DSM 16858</strain>
    </source>
</reference>
<evidence type="ECO:0000256" key="2">
    <source>
        <dbReference type="ARBA" id="ARBA00022598"/>
    </source>
</evidence>
<evidence type="ECO:0000313" key="6">
    <source>
        <dbReference type="Proteomes" id="UP000199181"/>
    </source>
</evidence>
<sequence length="550" mass="60444">MAFAPSAPSYVHGTSSTALLGETIGENLRRTVERHGDREALVACSQGFRATYRQLWELTTQAALGLLALGVKKGDRVGLWSPNRYEWVVAQYAMARVGAILVNLNPAYKTSELEYALRQSGTSVLLLAKGFRQTDYRAMVEEVRSRCPELKTPLVLDEDWARLLAQGAAVRADTLAEREASLQFDDAINIQYTSGTTGFPKGATLSHHNVLNNGFFIGETLRYGPEDRVCIPVPFYHCFGMVIGNLACTSHGACMVIPAEAFEPLAVMEAVQAERCTSLYGVPTMFIAELDHPRFEAFDFSTLRTGVMAGSPCPVEVMKNVQARMNMREVTICYGMTETSPVSTQSSLEDPLDRRVSTVGRVHPHLEIKVVDPESGAVVPRGTSGELCTRGYSVMLGYWNNPEATQAAIDAAGWMHTGDLATLDAEGYVKIVGRIKDMIIRGGENVSPREVEEYLHTHPGVSEAQVIGVPSEKYGEEVMAWVRAKPGVALTEAELEAFCKGRIATFKIPRYWKFVDTFPMTVTGKVQKFRMREQSVAELGLQRAAAVQTA</sequence>
<dbReference type="GO" id="GO:0006631">
    <property type="term" value="P:fatty acid metabolic process"/>
    <property type="evidence" value="ECO:0007669"/>
    <property type="project" value="TreeGrafter"/>
</dbReference>
<dbReference type="InterPro" id="IPR045851">
    <property type="entry name" value="AMP-bd_C_sf"/>
</dbReference>
<accession>A0A1I0JZM0</accession>
<evidence type="ECO:0000259" key="3">
    <source>
        <dbReference type="Pfam" id="PF00501"/>
    </source>
</evidence>
<dbReference type="Proteomes" id="UP000199181">
    <property type="component" value="Unassembled WGS sequence"/>
</dbReference>
<dbReference type="Gene3D" id="3.30.300.30">
    <property type="match status" value="1"/>
</dbReference>
<protein>
    <submittedName>
        <fullName evidence="5">Fatty-acyl-CoA synthase</fullName>
    </submittedName>
</protein>
<dbReference type="CDD" id="cd05917">
    <property type="entry name" value="FACL_like_2"/>
    <property type="match status" value="1"/>
</dbReference>
<dbReference type="PANTHER" id="PTHR43201:SF5">
    <property type="entry name" value="MEDIUM-CHAIN ACYL-COA LIGASE ACSF2, MITOCHONDRIAL"/>
    <property type="match status" value="1"/>
</dbReference>
<organism evidence="5 6">
    <name type="scientific">Stigmatella erecta</name>
    <dbReference type="NCBI Taxonomy" id="83460"/>
    <lineage>
        <taxon>Bacteria</taxon>
        <taxon>Pseudomonadati</taxon>
        <taxon>Myxococcota</taxon>
        <taxon>Myxococcia</taxon>
        <taxon>Myxococcales</taxon>
        <taxon>Cystobacterineae</taxon>
        <taxon>Archangiaceae</taxon>
        <taxon>Stigmatella</taxon>
    </lineage>
</organism>
<dbReference type="AlphaFoldDB" id="A0A1I0JZM0"/>
<dbReference type="FunFam" id="3.40.50.12780:FF:000003">
    <property type="entry name" value="Long-chain-fatty-acid--CoA ligase FadD"/>
    <property type="match status" value="1"/>
</dbReference>
<dbReference type="Pfam" id="PF13193">
    <property type="entry name" value="AMP-binding_C"/>
    <property type="match status" value="1"/>
</dbReference>